<evidence type="ECO:0000256" key="6">
    <source>
        <dbReference type="ARBA" id="ARBA00023136"/>
    </source>
</evidence>
<sequence>MSIWLRMVLVALFWAGLYPIGHITVDAIHPIVVAFYRFLLTSLCLVPLLMMSKKDSWKIQKQEWVPLLLLGLTGIFLYNGLFFMGLQAAGAVKSAVIIAFIPIVTSILARIFYKDVFTPKKIIGILLSLAGVILVVTEGNLMSIFQLTPGDIWLLSAVVVFSVYALLGKRFMITMSPLKTTTYATVFGTILFVPLVLWIGLPAVTGITMMQWSALLYMAFFATVIAFVWWNKGVAELGPGTTAIFLNLVPVFTLFLSLFFGDTIYWVHVVGTILVFAGVRLTTQQQAAKKASPSPPTSVVGKRNIQ</sequence>
<keyword evidence="10" id="KW-1185">Reference proteome</keyword>
<dbReference type="PANTHER" id="PTHR32322:SF18">
    <property type="entry name" value="S-ADENOSYLMETHIONINE_S-ADENOSYLHOMOCYSTEINE TRANSPORTER"/>
    <property type="match status" value="1"/>
</dbReference>
<evidence type="ECO:0000256" key="5">
    <source>
        <dbReference type="ARBA" id="ARBA00022989"/>
    </source>
</evidence>
<dbReference type="InterPro" id="IPR050638">
    <property type="entry name" value="AA-Vitamin_Transporters"/>
</dbReference>
<dbReference type="GO" id="GO:0005886">
    <property type="term" value="C:plasma membrane"/>
    <property type="evidence" value="ECO:0007669"/>
    <property type="project" value="UniProtKB-SubCell"/>
</dbReference>
<feature type="transmembrane region" description="Helical" evidence="7">
    <location>
        <begin position="92"/>
        <end position="113"/>
    </location>
</feature>
<dbReference type="Proteomes" id="UP000242662">
    <property type="component" value="Unassembled WGS sequence"/>
</dbReference>
<dbReference type="RefSeq" id="WP_090775857.1">
    <property type="nucleotide sequence ID" value="NZ_FMYM01000007.1"/>
</dbReference>
<feature type="domain" description="EamA" evidence="8">
    <location>
        <begin position="7"/>
        <end position="137"/>
    </location>
</feature>
<evidence type="ECO:0000313" key="10">
    <source>
        <dbReference type="Proteomes" id="UP000242662"/>
    </source>
</evidence>
<feature type="transmembrane region" description="Helical" evidence="7">
    <location>
        <begin position="7"/>
        <end position="25"/>
    </location>
</feature>
<dbReference type="EMBL" id="FMYM01000007">
    <property type="protein sequence ID" value="SDC30347.1"/>
    <property type="molecule type" value="Genomic_DNA"/>
</dbReference>
<reference evidence="10" key="1">
    <citation type="submission" date="2016-09" db="EMBL/GenBank/DDBJ databases">
        <authorList>
            <person name="Varghese N."/>
            <person name="Submissions S."/>
        </authorList>
    </citation>
    <scope>NUCLEOTIDE SEQUENCE [LARGE SCALE GENOMIC DNA]</scope>
    <source>
        <strain evidence="10">25nlg</strain>
    </source>
</reference>
<gene>
    <name evidence="9" type="ORF">SAMN05421737_10731</name>
</gene>
<feature type="domain" description="EamA" evidence="8">
    <location>
        <begin position="149"/>
        <end position="282"/>
    </location>
</feature>
<keyword evidence="3" id="KW-1003">Cell membrane</keyword>
<keyword evidence="5 7" id="KW-1133">Transmembrane helix</keyword>
<name>A0A1G6KHF5_9BACI</name>
<evidence type="ECO:0000259" key="8">
    <source>
        <dbReference type="Pfam" id="PF00892"/>
    </source>
</evidence>
<feature type="transmembrane region" description="Helical" evidence="7">
    <location>
        <begin position="152"/>
        <end position="168"/>
    </location>
</feature>
<feature type="transmembrane region" description="Helical" evidence="7">
    <location>
        <begin position="180"/>
        <end position="200"/>
    </location>
</feature>
<feature type="transmembrane region" description="Helical" evidence="7">
    <location>
        <begin position="212"/>
        <end position="230"/>
    </location>
</feature>
<dbReference type="InterPro" id="IPR037185">
    <property type="entry name" value="EmrE-like"/>
</dbReference>
<dbReference type="OrthoDB" id="9805239at2"/>
<evidence type="ECO:0000256" key="3">
    <source>
        <dbReference type="ARBA" id="ARBA00022475"/>
    </source>
</evidence>
<feature type="transmembrane region" description="Helical" evidence="7">
    <location>
        <begin position="265"/>
        <end position="283"/>
    </location>
</feature>
<evidence type="ECO:0000256" key="7">
    <source>
        <dbReference type="SAM" id="Phobius"/>
    </source>
</evidence>
<evidence type="ECO:0000256" key="4">
    <source>
        <dbReference type="ARBA" id="ARBA00022692"/>
    </source>
</evidence>
<feature type="transmembrane region" description="Helical" evidence="7">
    <location>
        <begin position="242"/>
        <end position="259"/>
    </location>
</feature>
<dbReference type="Gene3D" id="1.10.3730.20">
    <property type="match status" value="1"/>
</dbReference>
<protein>
    <submittedName>
        <fullName evidence="9">EamA domain-containing membrane protein RarD</fullName>
    </submittedName>
</protein>
<organism evidence="9 10">
    <name type="scientific">Shouchella lonarensis</name>
    <dbReference type="NCBI Taxonomy" id="1464122"/>
    <lineage>
        <taxon>Bacteria</taxon>
        <taxon>Bacillati</taxon>
        <taxon>Bacillota</taxon>
        <taxon>Bacilli</taxon>
        <taxon>Bacillales</taxon>
        <taxon>Bacillaceae</taxon>
        <taxon>Shouchella</taxon>
    </lineage>
</organism>
<dbReference type="InterPro" id="IPR000620">
    <property type="entry name" value="EamA_dom"/>
</dbReference>
<dbReference type="Pfam" id="PF00892">
    <property type="entry name" value="EamA"/>
    <property type="match status" value="2"/>
</dbReference>
<comment type="subcellular location">
    <subcellularLocation>
        <location evidence="1">Cell membrane</location>
        <topology evidence="1">Multi-pass membrane protein</topology>
    </subcellularLocation>
</comment>
<accession>A0A1G6KHF5</accession>
<comment type="similarity">
    <text evidence="2">Belongs to the EamA transporter family.</text>
</comment>
<proteinExistence type="inferred from homology"/>
<evidence type="ECO:0000313" key="9">
    <source>
        <dbReference type="EMBL" id="SDC30347.1"/>
    </source>
</evidence>
<keyword evidence="6 7" id="KW-0472">Membrane</keyword>
<dbReference type="PANTHER" id="PTHR32322">
    <property type="entry name" value="INNER MEMBRANE TRANSPORTER"/>
    <property type="match status" value="1"/>
</dbReference>
<evidence type="ECO:0000256" key="1">
    <source>
        <dbReference type="ARBA" id="ARBA00004651"/>
    </source>
</evidence>
<dbReference type="SUPFAM" id="SSF103481">
    <property type="entry name" value="Multidrug resistance efflux transporter EmrE"/>
    <property type="match status" value="2"/>
</dbReference>
<feature type="transmembrane region" description="Helical" evidence="7">
    <location>
        <begin position="125"/>
        <end position="146"/>
    </location>
</feature>
<evidence type="ECO:0000256" key="2">
    <source>
        <dbReference type="ARBA" id="ARBA00007362"/>
    </source>
</evidence>
<feature type="transmembrane region" description="Helical" evidence="7">
    <location>
        <begin position="31"/>
        <end position="52"/>
    </location>
</feature>
<keyword evidence="4 7" id="KW-0812">Transmembrane</keyword>
<dbReference type="STRING" id="1464122.SAMN05421737_10731"/>
<feature type="transmembrane region" description="Helical" evidence="7">
    <location>
        <begin position="64"/>
        <end position="86"/>
    </location>
</feature>
<dbReference type="AlphaFoldDB" id="A0A1G6KHF5"/>